<dbReference type="AlphaFoldDB" id="A0A2P5CQN5"/>
<name>A0A2P5CQN5_PARAD</name>
<evidence type="ECO:0000313" key="2">
    <source>
        <dbReference type="Proteomes" id="UP000237105"/>
    </source>
</evidence>
<comment type="caution">
    <text evidence="1">The sequence shown here is derived from an EMBL/GenBank/DDBJ whole genome shotgun (WGS) entry which is preliminary data.</text>
</comment>
<keyword evidence="2" id="KW-1185">Reference proteome</keyword>
<accession>A0A2P5CQN5</accession>
<dbReference type="Proteomes" id="UP000237105">
    <property type="component" value="Unassembled WGS sequence"/>
</dbReference>
<feature type="non-terminal residue" evidence="1">
    <location>
        <position position="57"/>
    </location>
</feature>
<dbReference type="EMBL" id="JXTB01000105">
    <property type="protein sequence ID" value="PON63361.1"/>
    <property type="molecule type" value="Genomic_DNA"/>
</dbReference>
<protein>
    <submittedName>
        <fullName evidence="1">Uncharacterized protein</fullName>
    </submittedName>
</protein>
<organism evidence="1 2">
    <name type="scientific">Parasponia andersonii</name>
    <name type="common">Sponia andersonii</name>
    <dbReference type="NCBI Taxonomy" id="3476"/>
    <lineage>
        <taxon>Eukaryota</taxon>
        <taxon>Viridiplantae</taxon>
        <taxon>Streptophyta</taxon>
        <taxon>Embryophyta</taxon>
        <taxon>Tracheophyta</taxon>
        <taxon>Spermatophyta</taxon>
        <taxon>Magnoliopsida</taxon>
        <taxon>eudicotyledons</taxon>
        <taxon>Gunneridae</taxon>
        <taxon>Pentapetalae</taxon>
        <taxon>rosids</taxon>
        <taxon>fabids</taxon>
        <taxon>Rosales</taxon>
        <taxon>Cannabaceae</taxon>
        <taxon>Parasponia</taxon>
    </lineage>
</organism>
<proteinExistence type="predicted"/>
<evidence type="ECO:0000313" key="1">
    <source>
        <dbReference type="EMBL" id="PON63361.1"/>
    </source>
</evidence>
<sequence>MTPRPELRHNCPSLTGDLAPGHIARSHATMARWELREIAAVRGGLPQKITTLAAQNR</sequence>
<gene>
    <name evidence="1" type="ORF">PanWU01x14_132710</name>
</gene>
<reference evidence="2" key="1">
    <citation type="submission" date="2016-06" db="EMBL/GenBank/DDBJ databases">
        <title>Parallel loss of symbiosis genes in relatives of nitrogen-fixing non-legume Parasponia.</title>
        <authorList>
            <person name="Van Velzen R."/>
            <person name="Holmer R."/>
            <person name="Bu F."/>
            <person name="Rutten L."/>
            <person name="Van Zeijl A."/>
            <person name="Liu W."/>
            <person name="Santuari L."/>
            <person name="Cao Q."/>
            <person name="Sharma T."/>
            <person name="Shen D."/>
            <person name="Roswanjaya Y."/>
            <person name="Wardhani T."/>
            <person name="Kalhor M.S."/>
            <person name="Jansen J."/>
            <person name="Van den Hoogen J."/>
            <person name="Gungor B."/>
            <person name="Hartog M."/>
            <person name="Hontelez J."/>
            <person name="Verver J."/>
            <person name="Yang W.-C."/>
            <person name="Schijlen E."/>
            <person name="Repin R."/>
            <person name="Schilthuizen M."/>
            <person name="Schranz E."/>
            <person name="Heidstra R."/>
            <person name="Miyata K."/>
            <person name="Fedorova E."/>
            <person name="Kohlen W."/>
            <person name="Bisseling T."/>
            <person name="Smit S."/>
            <person name="Geurts R."/>
        </authorList>
    </citation>
    <scope>NUCLEOTIDE SEQUENCE [LARGE SCALE GENOMIC DNA]</scope>
    <source>
        <strain evidence="2">cv. WU1-14</strain>
    </source>
</reference>